<dbReference type="SUPFAM" id="SSF47203">
    <property type="entry name" value="Acyl-CoA dehydrogenase C-terminal domain-like"/>
    <property type="match status" value="1"/>
</dbReference>
<dbReference type="Proteomes" id="UP000324517">
    <property type="component" value="Unassembled WGS sequence"/>
</dbReference>
<feature type="domain" description="Acyl-CoA dehydrogenase C-terminal" evidence="6">
    <location>
        <begin position="247"/>
        <end position="365"/>
    </location>
</feature>
<feature type="domain" description="Acyl-CoA oxidase/dehydrogenase middle" evidence="4">
    <location>
        <begin position="128"/>
        <end position="221"/>
    </location>
</feature>
<keyword evidence="2" id="KW-0560">Oxidoreductase</keyword>
<evidence type="ECO:0000259" key="6">
    <source>
        <dbReference type="Pfam" id="PF08028"/>
    </source>
</evidence>
<organism evidence="7 8">
    <name type="scientific">Sutcliffiella horikoshii</name>
    <dbReference type="NCBI Taxonomy" id="79883"/>
    <lineage>
        <taxon>Bacteria</taxon>
        <taxon>Bacillati</taxon>
        <taxon>Bacillota</taxon>
        <taxon>Bacilli</taxon>
        <taxon>Bacillales</taxon>
        <taxon>Bacillaceae</taxon>
        <taxon>Sutcliffiella</taxon>
    </lineage>
</organism>
<evidence type="ECO:0000259" key="4">
    <source>
        <dbReference type="Pfam" id="PF02770"/>
    </source>
</evidence>
<accession>A0A5D4SZD8</accession>
<protein>
    <submittedName>
        <fullName evidence="7">Acyl-CoA dehydrogenase</fullName>
    </submittedName>
</protein>
<feature type="domain" description="Acyl-CoA dehydrogenase/oxidase N-terminal" evidence="5">
    <location>
        <begin position="10"/>
        <end position="102"/>
    </location>
</feature>
<dbReference type="RefSeq" id="WP_148980285.1">
    <property type="nucleotide sequence ID" value="NZ_JBNILM010000010.1"/>
</dbReference>
<keyword evidence="1" id="KW-0285">Flavoprotein</keyword>
<dbReference type="Gene3D" id="2.40.110.10">
    <property type="entry name" value="Butyryl-CoA Dehydrogenase, subunit A, domain 2"/>
    <property type="match status" value="1"/>
</dbReference>
<dbReference type="Pfam" id="PF02770">
    <property type="entry name" value="Acyl-CoA_dh_M"/>
    <property type="match status" value="1"/>
</dbReference>
<evidence type="ECO:0000259" key="5">
    <source>
        <dbReference type="Pfam" id="PF02771"/>
    </source>
</evidence>
<dbReference type="PANTHER" id="PTHR43884">
    <property type="entry name" value="ACYL-COA DEHYDROGENASE"/>
    <property type="match status" value="1"/>
</dbReference>
<reference evidence="7 8" key="1">
    <citation type="submission" date="2019-08" db="EMBL/GenBank/DDBJ databases">
        <title>Bacillus genomes from the desert of Cuatro Cienegas, Coahuila.</title>
        <authorList>
            <person name="Olmedo-Alvarez G."/>
        </authorList>
    </citation>
    <scope>NUCLEOTIDE SEQUENCE [LARGE SCALE GENOMIC DNA]</scope>
    <source>
        <strain evidence="7 8">CH98b_3T</strain>
    </source>
</reference>
<proteinExistence type="predicted"/>
<dbReference type="InterPro" id="IPR006091">
    <property type="entry name" value="Acyl-CoA_Oxase/DH_mid-dom"/>
</dbReference>
<dbReference type="Pfam" id="PF08028">
    <property type="entry name" value="Acyl-CoA_dh_2"/>
    <property type="match status" value="1"/>
</dbReference>
<dbReference type="InterPro" id="IPR013786">
    <property type="entry name" value="AcylCoA_DH/ox_N"/>
</dbReference>
<dbReference type="InterPro" id="IPR013107">
    <property type="entry name" value="Acyl-CoA_DH_C"/>
</dbReference>
<evidence type="ECO:0000256" key="2">
    <source>
        <dbReference type="ARBA" id="ARBA00023002"/>
    </source>
</evidence>
<sequence length="388" mass="43190">MNEIRSFARTEEQEHIYSLASSLASDFSTRAGHYDQNAVFPFENFQALKDAGVLDLTIPKKYGGKGAGLYDFVLLQETIAQGDGPTALSLGWHLGIMMNEGINRSWPQNIYEMVCQDIVQHKKLINSAHSERKTGSPARGGKPETVAKKHSNGGWVINGRKNFTSLAPVLDYFIISASVEGTEDVGEFLLPRELKGISIEETWNSMSMRATRSDDLVLSEVMASKEALLYIKKKKSPKPQGWLLHIPACYLGIAIAARNEAVSFADSYHPNSLPHPIREVPKVRERVAKMDVELTAARHLLYSVARLWDEEPDKREELIGELAIAKLVATNSAISIVDEAMRILGAQSLHAKHPLQRHYRDVRAGLHNPPADEITMELLAKQAFLKES</sequence>
<dbReference type="Pfam" id="PF02771">
    <property type="entry name" value="Acyl-CoA_dh_N"/>
    <property type="match status" value="1"/>
</dbReference>
<name>A0A5D4SZD8_9BACI</name>
<dbReference type="Gene3D" id="1.20.140.10">
    <property type="entry name" value="Butyryl-CoA Dehydrogenase, subunit A, domain 3"/>
    <property type="match status" value="1"/>
</dbReference>
<dbReference type="GO" id="GO:0003995">
    <property type="term" value="F:acyl-CoA dehydrogenase activity"/>
    <property type="evidence" value="ECO:0007669"/>
    <property type="project" value="TreeGrafter"/>
</dbReference>
<evidence type="ECO:0000256" key="3">
    <source>
        <dbReference type="SAM" id="MobiDB-lite"/>
    </source>
</evidence>
<dbReference type="InterPro" id="IPR009100">
    <property type="entry name" value="AcylCoA_DH/oxidase_NM_dom_sf"/>
</dbReference>
<dbReference type="OrthoDB" id="9785203at2"/>
<dbReference type="EMBL" id="VTET01000010">
    <property type="protein sequence ID" value="TYS68595.1"/>
    <property type="molecule type" value="Genomic_DNA"/>
</dbReference>
<dbReference type="SUPFAM" id="SSF56645">
    <property type="entry name" value="Acyl-CoA dehydrogenase NM domain-like"/>
    <property type="match status" value="1"/>
</dbReference>
<evidence type="ECO:0000313" key="7">
    <source>
        <dbReference type="EMBL" id="TYS68595.1"/>
    </source>
</evidence>
<evidence type="ECO:0000256" key="1">
    <source>
        <dbReference type="ARBA" id="ARBA00022630"/>
    </source>
</evidence>
<evidence type="ECO:0000313" key="8">
    <source>
        <dbReference type="Proteomes" id="UP000324517"/>
    </source>
</evidence>
<dbReference type="GO" id="GO:0050660">
    <property type="term" value="F:flavin adenine dinucleotide binding"/>
    <property type="evidence" value="ECO:0007669"/>
    <property type="project" value="InterPro"/>
</dbReference>
<dbReference type="CDD" id="cd00567">
    <property type="entry name" value="ACAD"/>
    <property type="match status" value="1"/>
</dbReference>
<comment type="caution">
    <text evidence="7">The sequence shown here is derived from an EMBL/GenBank/DDBJ whole genome shotgun (WGS) entry which is preliminary data.</text>
</comment>
<dbReference type="Gene3D" id="1.10.540.10">
    <property type="entry name" value="Acyl-CoA dehydrogenase/oxidase, N-terminal domain"/>
    <property type="match status" value="1"/>
</dbReference>
<dbReference type="InterPro" id="IPR036250">
    <property type="entry name" value="AcylCo_DH-like_C"/>
</dbReference>
<feature type="region of interest" description="Disordered" evidence="3">
    <location>
        <begin position="129"/>
        <end position="150"/>
    </location>
</feature>
<dbReference type="InterPro" id="IPR046373">
    <property type="entry name" value="Acyl-CoA_Oxase/DH_mid-dom_sf"/>
</dbReference>
<dbReference type="PIRSF" id="PIRSF016578">
    <property type="entry name" value="HsaA"/>
    <property type="match status" value="1"/>
</dbReference>
<dbReference type="InterPro" id="IPR037069">
    <property type="entry name" value="AcylCoA_DH/ox_N_sf"/>
</dbReference>
<dbReference type="PANTHER" id="PTHR43884:SF25">
    <property type="entry name" value="ACYL-COA DEHYDROGENASE YDBM-RELATED"/>
    <property type="match status" value="1"/>
</dbReference>
<gene>
    <name evidence="7" type="ORF">FZC75_18050</name>
</gene>
<dbReference type="AlphaFoldDB" id="A0A5D4SZD8"/>